<evidence type="ECO:0000313" key="7">
    <source>
        <dbReference type="Proteomes" id="UP001153737"/>
    </source>
</evidence>
<dbReference type="GO" id="GO:0051726">
    <property type="term" value="P:regulation of cell cycle"/>
    <property type="evidence" value="ECO:0007669"/>
    <property type="project" value="InterPro"/>
</dbReference>
<reference evidence="6" key="2">
    <citation type="submission" date="2022-10" db="EMBL/GenBank/DDBJ databases">
        <authorList>
            <consortium name="ENA_rothamsted_submissions"/>
            <consortium name="culmorum"/>
            <person name="King R."/>
        </authorList>
    </citation>
    <scope>NUCLEOTIDE SEQUENCE</scope>
</reference>
<evidence type="ECO:0000256" key="2">
    <source>
        <dbReference type="ARBA" id="ARBA00022553"/>
    </source>
</evidence>
<feature type="region of interest" description="Disordered" evidence="5">
    <location>
        <begin position="84"/>
        <end position="132"/>
    </location>
</feature>
<feature type="compositionally biased region" description="Basic and acidic residues" evidence="5">
    <location>
        <begin position="101"/>
        <end position="127"/>
    </location>
</feature>
<dbReference type="SUPFAM" id="SSF47954">
    <property type="entry name" value="Cyclin-like"/>
    <property type="match status" value="1"/>
</dbReference>
<keyword evidence="2" id="KW-0597">Phosphoprotein</keyword>
<dbReference type="PANTHER" id="PTHR22896">
    <property type="entry name" value="CDK5 AND ABL1 ENZYME SUBSTRATE 1"/>
    <property type="match status" value="1"/>
</dbReference>
<dbReference type="CDD" id="cd20556">
    <property type="entry name" value="CYCLIN_CABLES"/>
    <property type="match status" value="1"/>
</dbReference>
<evidence type="ECO:0000313" key="6">
    <source>
        <dbReference type="EMBL" id="CAH1183393.1"/>
    </source>
</evidence>
<dbReference type="InterPro" id="IPR012388">
    <property type="entry name" value="CABLES1/2"/>
</dbReference>
<evidence type="ECO:0008006" key="8">
    <source>
        <dbReference type="Google" id="ProtNLM"/>
    </source>
</evidence>
<keyword evidence="4" id="KW-0131">Cell cycle</keyword>
<accession>A0A9P0DVY8</accession>
<gene>
    <name evidence="6" type="ORF">PHAECO_LOCUS12998</name>
</gene>
<keyword evidence="3" id="KW-0132">Cell division</keyword>
<dbReference type="PIRSF" id="PIRSF025798">
    <property type="entry name" value="Cables"/>
    <property type="match status" value="1"/>
</dbReference>
<dbReference type="Gene3D" id="1.10.472.10">
    <property type="entry name" value="Cyclin-like"/>
    <property type="match status" value="1"/>
</dbReference>
<name>A0A9P0DVY8_PHACE</name>
<dbReference type="OrthoDB" id="5353095at2759"/>
<dbReference type="InterPro" id="IPR036915">
    <property type="entry name" value="Cyclin-like_sf"/>
</dbReference>
<evidence type="ECO:0000256" key="4">
    <source>
        <dbReference type="ARBA" id="ARBA00023306"/>
    </source>
</evidence>
<reference evidence="6" key="1">
    <citation type="submission" date="2022-01" db="EMBL/GenBank/DDBJ databases">
        <authorList>
            <person name="King R."/>
        </authorList>
    </citation>
    <scope>NUCLEOTIDE SEQUENCE</scope>
</reference>
<proteinExistence type="inferred from homology"/>
<dbReference type="GO" id="GO:0005829">
    <property type="term" value="C:cytosol"/>
    <property type="evidence" value="ECO:0007669"/>
    <property type="project" value="UniProtKB-ARBA"/>
</dbReference>
<protein>
    <recommendedName>
        <fullName evidence="8">CDK5 and ABL1 enzyme substrate 1</fullName>
    </recommendedName>
</protein>
<dbReference type="FunFam" id="1.10.472.10:FF:000020">
    <property type="entry name" value="CDK5 and ABL1 enzyme substrate 1"/>
    <property type="match status" value="1"/>
</dbReference>
<evidence type="ECO:0000256" key="1">
    <source>
        <dbReference type="ARBA" id="ARBA00008742"/>
    </source>
</evidence>
<comment type="similarity">
    <text evidence="1">Belongs to the cyclin family.</text>
</comment>
<dbReference type="GO" id="GO:0051301">
    <property type="term" value="P:cell division"/>
    <property type="evidence" value="ECO:0007669"/>
    <property type="project" value="UniProtKB-KW"/>
</dbReference>
<organism evidence="6 7">
    <name type="scientific">Phaedon cochleariae</name>
    <name type="common">Mustard beetle</name>
    <dbReference type="NCBI Taxonomy" id="80249"/>
    <lineage>
        <taxon>Eukaryota</taxon>
        <taxon>Metazoa</taxon>
        <taxon>Ecdysozoa</taxon>
        <taxon>Arthropoda</taxon>
        <taxon>Hexapoda</taxon>
        <taxon>Insecta</taxon>
        <taxon>Pterygota</taxon>
        <taxon>Neoptera</taxon>
        <taxon>Endopterygota</taxon>
        <taxon>Coleoptera</taxon>
        <taxon>Polyphaga</taxon>
        <taxon>Cucujiformia</taxon>
        <taxon>Chrysomeloidea</taxon>
        <taxon>Chrysomelidae</taxon>
        <taxon>Chrysomelinae</taxon>
        <taxon>Chrysomelini</taxon>
        <taxon>Phaedon</taxon>
    </lineage>
</organism>
<keyword evidence="7" id="KW-1185">Reference proteome</keyword>
<evidence type="ECO:0000256" key="5">
    <source>
        <dbReference type="SAM" id="MobiDB-lite"/>
    </source>
</evidence>
<sequence length="517" mass="59676">MATCLKRDSSRRRIAAISFLSNISLDGTYRDTRLVPSSRNGALTKIPVSCITPVLKEESDGSDSYNSQLEQKIVLEPLTSISKKKRIRKNKPSSSDSESENAQKRSTEEFSHRYRSLRDRDEPDSSHKIGSRFSKKLPHQISICSEYEKRNYSSSESLDPVVYRNKSVDKNKRIKVIKPMRDTKFSGERIVFVTPRHSPFMVCSFIPYKRSALKREGHRKRTTSGNRPLSSSADGFDPFVSLGIERGHDGQEDSYGYLLEPTKTLKDVTKRNTIDDPTDHSHQSHESKRYPHVARTKVFTWQPKMKWCYSYDHGTQRTTSHIITTPMPSDGKEDNVVKNYIYHPALLDDPELIVGKHRTLLTFTSYMTSVIDYVKPSDVKREINEKFRTKFPHIQLTLSKLRSIKREMRKIAKQECSIDLVTVAQSYVYFEKLILKGLINKLNRKLCAGASLILSAKLNDVKGDCLKLLIEKTETMFRLNRKELMSTEFAVLVALEFSLHVPYWEVFPHYQRLLYES</sequence>
<dbReference type="EMBL" id="OU896715">
    <property type="protein sequence ID" value="CAH1183393.1"/>
    <property type="molecule type" value="Genomic_DNA"/>
</dbReference>
<dbReference type="Proteomes" id="UP001153737">
    <property type="component" value="Chromosome 9"/>
</dbReference>
<dbReference type="PANTHER" id="PTHR22896:SF0">
    <property type="entry name" value="CYCLIN N-TERMINAL DOMAIN-CONTAINING PROTEIN"/>
    <property type="match status" value="1"/>
</dbReference>
<evidence type="ECO:0000256" key="3">
    <source>
        <dbReference type="ARBA" id="ARBA00022618"/>
    </source>
</evidence>
<dbReference type="AlphaFoldDB" id="A0A9P0DVY8"/>